<evidence type="ECO:0000313" key="2">
    <source>
        <dbReference type="Proteomes" id="UP000501690"/>
    </source>
</evidence>
<sequence>MALRKEKAVKAKAAGNTEVPNLQESLVEVHVHSGTLLKAALLGQGSSSGPKGPKAGLIELRETTIRKDIEINMTETLINSIDSMESDNLVRTMMEFGSKALILSRRVGTLYRRELKEGNHEELEDLQRKVNKFAKKKMHGRRIGKNGKRRKRGWGPGRFAVWIQRRSLRGE</sequence>
<protein>
    <submittedName>
        <fullName evidence="1">Uncharacterized protein</fullName>
    </submittedName>
</protein>
<gene>
    <name evidence="1" type="ORF">DEO72_LG6g1215</name>
</gene>
<proteinExistence type="predicted"/>
<accession>A0A4D6M7Z9</accession>
<dbReference type="EMBL" id="CP039350">
    <property type="protein sequence ID" value="QCD96511.1"/>
    <property type="molecule type" value="Genomic_DNA"/>
</dbReference>
<organism evidence="1 2">
    <name type="scientific">Vigna unguiculata</name>
    <name type="common">Cowpea</name>
    <dbReference type="NCBI Taxonomy" id="3917"/>
    <lineage>
        <taxon>Eukaryota</taxon>
        <taxon>Viridiplantae</taxon>
        <taxon>Streptophyta</taxon>
        <taxon>Embryophyta</taxon>
        <taxon>Tracheophyta</taxon>
        <taxon>Spermatophyta</taxon>
        <taxon>Magnoliopsida</taxon>
        <taxon>eudicotyledons</taxon>
        <taxon>Gunneridae</taxon>
        <taxon>Pentapetalae</taxon>
        <taxon>rosids</taxon>
        <taxon>fabids</taxon>
        <taxon>Fabales</taxon>
        <taxon>Fabaceae</taxon>
        <taxon>Papilionoideae</taxon>
        <taxon>50 kb inversion clade</taxon>
        <taxon>NPAAA clade</taxon>
        <taxon>indigoferoid/millettioid clade</taxon>
        <taxon>Phaseoleae</taxon>
        <taxon>Vigna</taxon>
    </lineage>
</organism>
<reference evidence="1 2" key="1">
    <citation type="submission" date="2019-04" db="EMBL/GenBank/DDBJ databases">
        <title>An improved genome assembly and genetic linkage map for asparagus bean, Vigna unguiculata ssp. sesquipedialis.</title>
        <authorList>
            <person name="Xia Q."/>
            <person name="Zhang R."/>
            <person name="Dong Y."/>
        </authorList>
    </citation>
    <scope>NUCLEOTIDE SEQUENCE [LARGE SCALE GENOMIC DNA]</scope>
    <source>
        <tissue evidence="1">Leaf</tissue>
    </source>
</reference>
<name>A0A4D6M7Z9_VIGUN</name>
<keyword evidence="2" id="KW-1185">Reference proteome</keyword>
<dbReference type="Proteomes" id="UP000501690">
    <property type="component" value="Linkage Group LG6"/>
</dbReference>
<dbReference type="AlphaFoldDB" id="A0A4D6M7Z9"/>
<evidence type="ECO:0000313" key="1">
    <source>
        <dbReference type="EMBL" id="QCD96511.1"/>
    </source>
</evidence>